<dbReference type="PROSITE" id="PS00624">
    <property type="entry name" value="GMC_OXRED_2"/>
    <property type="match status" value="1"/>
</dbReference>
<dbReference type="Proteomes" id="UP000183809">
    <property type="component" value="Unassembled WGS sequence"/>
</dbReference>
<feature type="active site" description="Proton donor" evidence="3">
    <location>
        <position position="578"/>
    </location>
</feature>
<dbReference type="InterPro" id="IPR000172">
    <property type="entry name" value="GMC_OxRdtase_N"/>
</dbReference>
<dbReference type="Pfam" id="PF00732">
    <property type="entry name" value="GMC_oxred_N"/>
    <property type="match status" value="1"/>
</dbReference>
<feature type="signal peptide" evidence="6">
    <location>
        <begin position="1"/>
        <end position="24"/>
    </location>
</feature>
<dbReference type="Gene3D" id="3.30.560.10">
    <property type="entry name" value="Glucose Oxidase, domain 3"/>
    <property type="match status" value="1"/>
</dbReference>
<name>A0A1J9RCN4_9PEZI</name>
<organism evidence="9 10">
    <name type="scientific">Diplodia corticola</name>
    <dbReference type="NCBI Taxonomy" id="236234"/>
    <lineage>
        <taxon>Eukaryota</taxon>
        <taxon>Fungi</taxon>
        <taxon>Dikarya</taxon>
        <taxon>Ascomycota</taxon>
        <taxon>Pezizomycotina</taxon>
        <taxon>Dothideomycetes</taxon>
        <taxon>Dothideomycetes incertae sedis</taxon>
        <taxon>Botryosphaeriales</taxon>
        <taxon>Botryosphaeriaceae</taxon>
        <taxon>Diplodia</taxon>
    </lineage>
</organism>
<proteinExistence type="inferred from homology"/>
<feature type="binding site" evidence="4">
    <location>
        <position position="157"/>
    </location>
    <ligand>
        <name>FAD</name>
        <dbReference type="ChEBI" id="CHEBI:57692"/>
    </ligand>
</feature>
<dbReference type="GO" id="GO:0044550">
    <property type="term" value="P:secondary metabolite biosynthetic process"/>
    <property type="evidence" value="ECO:0007669"/>
    <property type="project" value="TreeGrafter"/>
</dbReference>
<dbReference type="GeneID" id="31018417"/>
<evidence type="ECO:0000313" key="10">
    <source>
        <dbReference type="Proteomes" id="UP000183809"/>
    </source>
</evidence>
<dbReference type="PROSITE" id="PS00623">
    <property type="entry name" value="GMC_OXRED_1"/>
    <property type="match status" value="1"/>
</dbReference>
<feature type="domain" description="Glucose-methanol-choline oxidoreductase N-terminal" evidence="7">
    <location>
        <begin position="151"/>
        <end position="174"/>
    </location>
</feature>
<dbReference type="Pfam" id="PF05199">
    <property type="entry name" value="GMC_oxred_C"/>
    <property type="match status" value="1"/>
</dbReference>
<keyword evidence="5" id="KW-0285">Flavoprotein</keyword>
<evidence type="ECO:0000256" key="3">
    <source>
        <dbReference type="PIRSR" id="PIRSR000137-1"/>
    </source>
</evidence>
<dbReference type="SUPFAM" id="SSF51905">
    <property type="entry name" value="FAD/NAD(P)-binding domain"/>
    <property type="match status" value="1"/>
</dbReference>
<dbReference type="Gene3D" id="3.50.50.60">
    <property type="entry name" value="FAD/NAD(P)-binding domain"/>
    <property type="match status" value="1"/>
</dbReference>
<dbReference type="RefSeq" id="XP_020126519.1">
    <property type="nucleotide sequence ID" value="XM_020278156.1"/>
</dbReference>
<dbReference type="InterPro" id="IPR036188">
    <property type="entry name" value="FAD/NAD-bd_sf"/>
</dbReference>
<dbReference type="EMBL" id="MNUE01000063">
    <property type="protein sequence ID" value="OJD30259.1"/>
    <property type="molecule type" value="Genomic_DNA"/>
</dbReference>
<evidence type="ECO:0000256" key="2">
    <source>
        <dbReference type="ARBA" id="ARBA00023180"/>
    </source>
</evidence>
<evidence type="ECO:0000256" key="5">
    <source>
        <dbReference type="RuleBase" id="RU003968"/>
    </source>
</evidence>
<feature type="active site" description="Proton acceptor" evidence="3">
    <location>
        <position position="622"/>
    </location>
</feature>
<sequence>MALGYRALICGILAGPLSLQSVFALPLLDPLVNPYVDWLTSLLSGKGLVEGTLGTVQGALGVGKTYDYVIVGGGTGGNAIGVRLAEAGFSVAIIEAGLYYEIGKPVLGSTPAGGIVGIGANPLDSDPLVDWVFKTEPQAGANDREVHYARGKCLGGTSALNFMIYHRGSEQSYQQWADAVGDESYTYQNFEPYFQNAVTFTEPNNEKRGANVTSKYDPAAFTSPGGPVQVGYTNYVSPFSTWLEQALLAVGLKKTSGFSNGKLLGTHYTQTTIRSSDQTRSASDAYIKSALSNPNLSVYTNTLAQRILFDANNTATGVTVQSTGITYDIQAAKEVIVSAGAFQSPQLLMVSGIGPRSALEEHGIPVIADRPGVGQNMWDHVMFGPAYEVGINTLDYTLHNPVALADALVDYAAEADGVLSSNVVELLGWEKLPQELRANFSQSTRDVLAGFPEDWPEVELISANGFIGDFALPVLQQPLDGKQYATILGGLVAPTSRGNVSITSSSMTDAPLINPAWLTTLADEEVAIALFRRLRQIWASGPLREIRVGEGEFWPGLGIDDDQEILQVVRESAMTVWHAACTCKMGQEWDVMAVVDAKARVYGVKGLRVVDASAMPILPPGHPTATIYALSEKIAEGIVKEQRGV</sequence>
<evidence type="ECO:0000259" key="8">
    <source>
        <dbReference type="PROSITE" id="PS00624"/>
    </source>
</evidence>
<protein>
    <submittedName>
        <fullName evidence="9">Choline dehydrogenase</fullName>
    </submittedName>
</protein>
<dbReference type="GO" id="GO:0050660">
    <property type="term" value="F:flavin adenine dinucleotide binding"/>
    <property type="evidence" value="ECO:0007669"/>
    <property type="project" value="InterPro"/>
</dbReference>
<evidence type="ECO:0000256" key="6">
    <source>
        <dbReference type="SAM" id="SignalP"/>
    </source>
</evidence>
<feature type="chain" id="PRO_5012520931" evidence="6">
    <location>
        <begin position="25"/>
        <end position="645"/>
    </location>
</feature>
<evidence type="ECO:0000259" key="7">
    <source>
        <dbReference type="PROSITE" id="PS00623"/>
    </source>
</evidence>
<keyword evidence="10" id="KW-1185">Reference proteome</keyword>
<gene>
    <name evidence="9" type="ORF">BKCO1_630006</name>
</gene>
<keyword evidence="2" id="KW-0325">Glycoprotein</keyword>
<dbReference type="GO" id="GO:0016614">
    <property type="term" value="F:oxidoreductase activity, acting on CH-OH group of donors"/>
    <property type="evidence" value="ECO:0007669"/>
    <property type="project" value="InterPro"/>
</dbReference>
<dbReference type="InterPro" id="IPR007867">
    <property type="entry name" value="GMC_OxRtase_C"/>
</dbReference>
<reference evidence="9 10" key="1">
    <citation type="submission" date="2016-10" db="EMBL/GenBank/DDBJ databases">
        <title>Proteomics and genomics reveal pathogen-plant mechanisms compatible with a hemibiotrophic lifestyle of Diplodia corticola.</title>
        <authorList>
            <person name="Fernandes I."/>
            <person name="De Jonge R."/>
            <person name="Van De Peer Y."/>
            <person name="Devreese B."/>
            <person name="Alves A."/>
            <person name="Esteves A.C."/>
        </authorList>
    </citation>
    <scope>NUCLEOTIDE SEQUENCE [LARGE SCALE GENOMIC DNA]</scope>
    <source>
        <strain evidence="9 10">CBS 112549</strain>
    </source>
</reference>
<accession>A0A1J9RCN4</accession>
<evidence type="ECO:0000313" key="9">
    <source>
        <dbReference type="EMBL" id="OJD30259.1"/>
    </source>
</evidence>
<dbReference type="AlphaFoldDB" id="A0A1J9RCN4"/>
<comment type="cofactor">
    <cofactor evidence="4">
        <name>FAD</name>
        <dbReference type="ChEBI" id="CHEBI:57692"/>
    </cofactor>
</comment>
<comment type="caution">
    <text evidence="9">The sequence shown here is derived from an EMBL/GenBank/DDBJ whole genome shotgun (WGS) entry which is preliminary data.</text>
</comment>
<feature type="binding site" evidence="4">
    <location>
        <begin position="577"/>
        <end position="578"/>
    </location>
    <ligand>
        <name>FAD</name>
        <dbReference type="ChEBI" id="CHEBI:57692"/>
    </ligand>
</feature>
<dbReference type="PANTHER" id="PTHR11552">
    <property type="entry name" value="GLUCOSE-METHANOL-CHOLINE GMC OXIDOREDUCTASE"/>
    <property type="match status" value="1"/>
</dbReference>
<evidence type="ECO:0000256" key="1">
    <source>
        <dbReference type="ARBA" id="ARBA00010790"/>
    </source>
</evidence>
<dbReference type="OrthoDB" id="269227at2759"/>
<feature type="domain" description="Glucose-methanol-choline oxidoreductase N-terminal" evidence="8">
    <location>
        <begin position="340"/>
        <end position="354"/>
    </location>
</feature>
<dbReference type="STRING" id="236234.A0A1J9RCN4"/>
<dbReference type="InterPro" id="IPR012132">
    <property type="entry name" value="GMC_OxRdtase"/>
</dbReference>
<dbReference type="PANTHER" id="PTHR11552:SF138">
    <property type="entry name" value="DEHYDROGENASE PKFF-RELATED"/>
    <property type="match status" value="1"/>
</dbReference>
<keyword evidence="4 5" id="KW-0274">FAD</keyword>
<comment type="similarity">
    <text evidence="1 5">Belongs to the GMC oxidoreductase family.</text>
</comment>
<keyword evidence="6" id="KW-0732">Signal</keyword>
<evidence type="ECO:0000256" key="4">
    <source>
        <dbReference type="PIRSR" id="PIRSR000137-2"/>
    </source>
</evidence>
<dbReference type="PIRSF" id="PIRSF000137">
    <property type="entry name" value="Alcohol_oxidase"/>
    <property type="match status" value="1"/>
</dbReference>
<dbReference type="SUPFAM" id="SSF54373">
    <property type="entry name" value="FAD-linked reductases, C-terminal domain"/>
    <property type="match status" value="1"/>
</dbReference>